<name>C8PL64_9BACT</name>
<sequence>MLTQIESSAPHIKKGFGILNSKACCKILKFKSKLAMKVKF</sequence>
<gene>
    <name evidence="1" type="ORF">CAMGR0001_2855</name>
</gene>
<protein>
    <submittedName>
        <fullName evidence="1">Uncharacterized protein</fullName>
    </submittedName>
</protein>
<dbReference type="AlphaFoldDB" id="C8PL64"/>
<evidence type="ECO:0000313" key="1">
    <source>
        <dbReference type="EMBL" id="EEV16479.1"/>
    </source>
</evidence>
<organism evidence="1 2">
    <name type="scientific">Campylobacter gracilis RM3268</name>
    <dbReference type="NCBI Taxonomy" id="553220"/>
    <lineage>
        <taxon>Bacteria</taxon>
        <taxon>Pseudomonadati</taxon>
        <taxon>Campylobacterota</taxon>
        <taxon>Epsilonproteobacteria</taxon>
        <taxon>Campylobacterales</taxon>
        <taxon>Campylobacteraceae</taxon>
        <taxon>Campylobacter</taxon>
    </lineage>
</organism>
<reference evidence="1 2" key="1">
    <citation type="submission" date="2009-07" db="EMBL/GenBank/DDBJ databases">
        <authorList>
            <person name="Madupu R."/>
            <person name="Sebastian Y."/>
            <person name="Durkin A.S."/>
            <person name="Torralba M."/>
            <person name="Methe B."/>
            <person name="Sutton G.G."/>
            <person name="Strausberg R.L."/>
            <person name="Nelson K.E."/>
        </authorList>
    </citation>
    <scope>NUCLEOTIDE SEQUENCE [LARGE SCALE GENOMIC DNA]</scope>
    <source>
        <strain evidence="1 2">RM3268</strain>
    </source>
</reference>
<keyword evidence="2" id="KW-1185">Reference proteome</keyword>
<dbReference type="Proteomes" id="UP000005709">
    <property type="component" value="Unassembled WGS sequence"/>
</dbReference>
<accession>C8PL64</accession>
<evidence type="ECO:0000313" key="2">
    <source>
        <dbReference type="Proteomes" id="UP000005709"/>
    </source>
</evidence>
<dbReference type="RefSeq" id="WP_005873151.1">
    <property type="nucleotide sequence ID" value="NZ_ACYG01000031.1"/>
</dbReference>
<proteinExistence type="predicted"/>
<dbReference type="EMBL" id="ACYG01000031">
    <property type="protein sequence ID" value="EEV16479.1"/>
    <property type="molecule type" value="Genomic_DNA"/>
</dbReference>
<comment type="caution">
    <text evidence="1">The sequence shown here is derived from an EMBL/GenBank/DDBJ whole genome shotgun (WGS) entry which is preliminary data.</text>
</comment>